<sequence length="358" mass="40471">MAIMRISSRQIGPRAQLLAQSHRCASTTARPRLKNASEAASYMMDKFAGKTIIRNEDIDRNQLRKLALTLNRPISPADDSRSELFTFTTVPPGYHLVYFTPEDIESGLGPDGSDQTFNALAPFTRRMWAGGKMVFDPKHPLQTDLPAEEHTKLVNAIAKTNKAGEEMVLVEVEKKFYRKGQLSVIDQRSWMFRPSLETGVIRKMRPNEGDVLAPSSWKEISVENSAYPVWQLSWSPVGLFRFSALTFNGHKIHYNEDWTRTAEGHPNAVVHGPLNLINLLDYWRNVHGCDKFGRQGGGPREIRYRAISPVYAGEKYQIRTGEITGSYPDRTFEVFAERDGVAVMKAYILEAVHDIDSL</sequence>
<dbReference type="PANTHER" id="PTHR28152:SF2">
    <property type="entry name" value="N-TERMINAL OF MAOC-LIKE DEHYDRATASE DOMAIN-CONTAINING PROTEIN"/>
    <property type="match status" value="1"/>
</dbReference>
<dbReference type="EMBL" id="JAVFKD010000004">
    <property type="protein sequence ID" value="KAK5994805.1"/>
    <property type="molecule type" value="Genomic_DNA"/>
</dbReference>
<gene>
    <name evidence="1" type="ORF">PT974_03189</name>
</gene>
<dbReference type="Proteomes" id="UP001338125">
    <property type="component" value="Unassembled WGS sequence"/>
</dbReference>
<comment type="caution">
    <text evidence="1">The sequence shown here is derived from an EMBL/GenBank/DDBJ whole genome shotgun (WGS) entry which is preliminary data.</text>
</comment>
<evidence type="ECO:0000313" key="1">
    <source>
        <dbReference type="EMBL" id="KAK5994805.1"/>
    </source>
</evidence>
<evidence type="ECO:0000313" key="2">
    <source>
        <dbReference type="Proteomes" id="UP001338125"/>
    </source>
</evidence>
<dbReference type="PANTHER" id="PTHR28152">
    <property type="entry name" value="HYDROXYACYL-THIOESTER DEHYDRATASE TYPE 2, MITOCHONDRIAL"/>
    <property type="match status" value="1"/>
</dbReference>
<reference evidence="1 2" key="1">
    <citation type="submission" date="2024-01" db="EMBL/GenBank/DDBJ databases">
        <title>Complete genome of Cladobotryum mycophilum ATHUM6906.</title>
        <authorList>
            <person name="Christinaki A.C."/>
            <person name="Myridakis A.I."/>
            <person name="Kouvelis V.N."/>
        </authorList>
    </citation>
    <scope>NUCLEOTIDE SEQUENCE [LARGE SCALE GENOMIC DNA]</scope>
    <source>
        <strain evidence="1 2">ATHUM6906</strain>
    </source>
</reference>
<name>A0ABR0SSS6_9HYPO</name>
<dbReference type="InterPro" id="IPR052741">
    <property type="entry name" value="Mitochondrial_HTD2"/>
</dbReference>
<accession>A0ABR0SSS6</accession>
<dbReference type="SUPFAM" id="SSF54637">
    <property type="entry name" value="Thioesterase/thiol ester dehydrase-isomerase"/>
    <property type="match status" value="1"/>
</dbReference>
<organism evidence="1 2">
    <name type="scientific">Cladobotryum mycophilum</name>
    <dbReference type="NCBI Taxonomy" id="491253"/>
    <lineage>
        <taxon>Eukaryota</taxon>
        <taxon>Fungi</taxon>
        <taxon>Dikarya</taxon>
        <taxon>Ascomycota</taxon>
        <taxon>Pezizomycotina</taxon>
        <taxon>Sordariomycetes</taxon>
        <taxon>Hypocreomycetidae</taxon>
        <taxon>Hypocreales</taxon>
        <taxon>Hypocreaceae</taxon>
        <taxon>Cladobotryum</taxon>
    </lineage>
</organism>
<keyword evidence="2" id="KW-1185">Reference proteome</keyword>
<dbReference type="Gene3D" id="3.10.129.10">
    <property type="entry name" value="Hotdog Thioesterase"/>
    <property type="match status" value="1"/>
</dbReference>
<dbReference type="InterPro" id="IPR029069">
    <property type="entry name" value="HotDog_dom_sf"/>
</dbReference>
<protein>
    <submittedName>
        <fullName evidence="1">Mesaconyl-C(4)-CoA hydratase</fullName>
    </submittedName>
</protein>
<proteinExistence type="predicted"/>